<protein>
    <submittedName>
        <fullName evidence="1">Uncharacterized protein</fullName>
    </submittedName>
</protein>
<name>A0AAD9JBF5_9ANNE</name>
<reference evidence="1" key="1">
    <citation type="journal article" date="2023" name="Mol. Biol. Evol.">
        <title>Third-Generation Sequencing Reveals the Adaptive Role of the Epigenome in Three Deep-Sea Polychaetes.</title>
        <authorList>
            <person name="Perez M."/>
            <person name="Aroh O."/>
            <person name="Sun Y."/>
            <person name="Lan Y."/>
            <person name="Juniper S.K."/>
            <person name="Young C.R."/>
            <person name="Angers B."/>
            <person name="Qian P.Y."/>
        </authorList>
    </citation>
    <scope>NUCLEOTIDE SEQUENCE</scope>
    <source>
        <strain evidence="1">P08H-3</strain>
    </source>
</reference>
<evidence type="ECO:0000313" key="1">
    <source>
        <dbReference type="EMBL" id="KAK2150004.1"/>
    </source>
</evidence>
<evidence type="ECO:0000313" key="2">
    <source>
        <dbReference type="Proteomes" id="UP001208570"/>
    </source>
</evidence>
<gene>
    <name evidence="1" type="ORF">LSH36_427g02009</name>
</gene>
<keyword evidence="2" id="KW-1185">Reference proteome</keyword>
<comment type="caution">
    <text evidence="1">The sequence shown here is derived from an EMBL/GenBank/DDBJ whole genome shotgun (WGS) entry which is preliminary data.</text>
</comment>
<dbReference type="Proteomes" id="UP001208570">
    <property type="component" value="Unassembled WGS sequence"/>
</dbReference>
<organism evidence="1 2">
    <name type="scientific">Paralvinella palmiformis</name>
    <dbReference type="NCBI Taxonomy" id="53620"/>
    <lineage>
        <taxon>Eukaryota</taxon>
        <taxon>Metazoa</taxon>
        <taxon>Spiralia</taxon>
        <taxon>Lophotrochozoa</taxon>
        <taxon>Annelida</taxon>
        <taxon>Polychaeta</taxon>
        <taxon>Sedentaria</taxon>
        <taxon>Canalipalpata</taxon>
        <taxon>Terebellida</taxon>
        <taxon>Terebelliformia</taxon>
        <taxon>Alvinellidae</taxon>
        <taxon>Paralvinella</taxon>
    </lineage>
</organism>
<accession>A0AAD9JBF5</accession>
<dbReference type="AlphaFoldDB" id="A0AAD9JBF5"/>
<sequence length="71" mass="8372">MCLVEIRMFVYDCIINHVPTNNVPILMKKAANRFRFHLDNVHHRTGVEIMVQELGVVTDYQFAEYLYSIIT</sequence>
<proteinExistence type="predicted"/>
<dbReference type="EMBL" id="JAODUP010000427">
    <property type="protein sequence ID" value="KAK2150004.1"/>
    <property type="molecule type" value="Genomic_DNA"/>
</dbReference>